<proteinExistence type="predicted"/>
<dbReference type="AlphaFoldDB" id="A0A5B7KF12"/>
<dbReference type="OrthoDB" id="5789657at2759"/>
<evidence type="ECO:0000313" key="1">
    <source>
        <dbReference type="EMBL" id="MPD05374.1"/>
    </source>
</evidence>
<accession>A0A5B7KF12</accession>
<name>A0A5B7KF12_PORTR</name>
<sequence length="106" mass="11977">MEKLDVSWYVTTQEDVGGFNVTVYNMTSGKNIASSVLSYSSRREKFSEVPRGRYRVCIGTHDSLQKKRALQPAQCHGFFVSQAHTHHTHSIPAMILALVLPLLLMR</sequence>
<protein>
    <submittedName>
        <fullName evidence="1">Uncharacterized protein</fullName>
    </submittedName>
</protein>
<reference evidence="1 2" key="1">
    <citation type="submission" date="2019-05" db="EMBL/GenBank/DDBJ databases">
        <title>Another draft genome of Portunus trituberculatus and its Hox gene families provides insights of decapod evolution.</title>
        <authorList>
            <person name="Jeong J.-H."/>
            <person name="Song I."/>
            <person name="Kim S."/>
            <person name="Choi T."/>
            <person name="Kim D."/>
            <person name="Ryu S."/>
            <person name="Kim W."/>
        </authorList>
    </citation>
    <scope>NUCLEOTIDE SEQUENCE [LARGE SCALE GENOMIC DNA]</scope>
    <source>
        <tissue evidence="1">Muscle</tissue>
    </source>
</reference>
<dbReference type="Proteomes" id="UP000324222">
    <property type="component" value="Unassembled WGS sequence"/>
</dbReference>
<dbReference type="EMBL" id="VSRR010145687">
    <property type="protein sequence ID" value="MPD05374.1"/>
    <property type="molecule type" value="Genomic_DNA"/>
</dbReference>
<comment type="caution">
    <text evidence="1">The sequence shown here is derived from an EMBL/GenBank/DDBJ whole genome shotgun (WGS) entry which is preliminary data.</text>
</comment>
<gene>
    <name evidence="1" type="ORF">E2C01_101114</name>
</gene>
<organism evidence="1 2">
    <name type="scientific">Portunus trituberculatus</name>
    <name type="common">Swimming crab</name>
    <name type="synonym">Neptunus trituberculatus</name>
    <dbReference type="NCBI Taxonomy" id="210409"/>
    <lineage>
        <taxon>Eukaryota</taxon>
        <taxon>Metazoa</taxon>
        <taxon>Ecdysozoa</taxon>
        <taxon>Arthropoda</taxon>
        <taxon>Crustacea</taxon>
        <taxon>Multicrustacea</taxon>
        <taxon>Malacostraca</taxon>
        <taxon>Eumalacostraca</taxon>
        <taxon>Eucarida</taxon>
        <taxon>Decapoda</taxon>
        <taxon>Pleocyemata</taxon>
        <taxon>Brachyura</taxon>
        <taxon>Eubrachyura</taxon>
        <taxon>Portunoidea</taxon>
        <taxon>Portunidae</taxon>
        <taxon>Portuninae</taxon>
        <taxon>Portunus</taxon>
    </lineage>
</organism>
<keyword evidence="2" id="KW-1185">Reference proteome</keyword>
<evidence type="ECO:0000313" key="2">
    <source>
        <dbReference type="Proteomes" id="UP000324222"/>
    </source>
</evidence>